<keyword evidence="2" id="KW-0472">Membrane</keyword>
<accession>A0A0W8CAQ0</accession>
<feature type="region of interest" description="Disordered" evidence="1">
    <location>
        <begin position="1"/>
        <end position="28"/>
    </location>
</feature>
<reference evidence="3 4" key="1">
    <citation type="submission" date="2015-11" db="EMBL/GenBank/DDBJ databases">
        <title>Genomes and virulence difference between two physiological races of Phytophthora nicotianae.</title>
        <authorList>
            <person name="Liu H."/>
            <person name="Ma X."/>
            <person name="Yu H."/>
            <person name="Fang D."/>
            <person name="Li Y."/>
            <person name="Wang X."/>
            <person name="Wang W."/>
            <person name="Dong Y."/>
            <person name="Xiao B."/>
        </authorList>
    </citation>
    <scope>NUCLEOTIDE SEQUENCE [LARGE SCALE GENOMIC DNA]</scope>
    <source>
        <strain evidence="4">race 0</strain>
    </source>
</reference>
<protein>
    <submittedName>
        <fullName evidence="3">Uncharacterized protein</fullName>
    </submittedName>
</protein>
<gene>
    <name evidence="3" type="ORF">AM587_10013890</name>
</gene>
<evidence type="ECO:0000256" key="2">
    <source>
        <dbReference type="SAM" id="Phobius"/>
    </source>
</evidence>
<keyword evidence="2" id="KW-0812">Transmembrane</keyword>
<sequence>MAIKTRSSQSLTKFAVPGHSPGRGQVDGKGFLPEPDITNCIAFSKLRCIITLVSLVLFVTDIPRTGLGVSNLQDYYPFPLMPSTAVRFGPFNYPVLHIWHRDNGNNSGNSFPVFTGLKGVQPVSAARVWSYQYDSTSVGLRGAVELLNVTEFPSFLLYKPLPGQPATNATSLVDLGTVFSMLDALITASRTHLRPTKTNSPVLRYATKHNWIDRLHHYLAGFAAKNYAWRLHSLHAPNISHNALAICSKDGFEQRSTPRPRFCNHPGIWKCKHPLNASLPDVRLWDHMDLRLQSLQQQYPDLRLDVVVVSSQRPSSTSGGKRSTFYIYEALEIVVLTRGRRCVEDSGTKITTCMAVFVDDYRYERDIVRTNLVDWYRIVSILRGGAQVYVWIRVLLLGYGAYTATWRSNSRLVSMVSIVFKIPFQVIVYSSLLPVSMYVGALVLDNSFTDIFLDSYWASVGGAVNLKWVPFIQTTSVQMRCVWLLALLASGVLFAMRRLRCNGEGILGIRGLVISLTASLTVFGPYKSVYYRDMNITSIFRIPDEGPTMDIVRSTIPGDYLNSSSYFFGNSLKTMRLCVTAVGGCAMAVKLLGYMSPTTSRGYHIIRGMIFRFSQISPYGIERLWTTTSPIIHFRAPIRLQKAPNTPTSKATNRTQIQYFSPVSGASRVVPSPPPNARGSSRTFLTTDSSSHRCRWYSWLFCCVKDIAEDFRRTQLLTGALTTRSIESHSIVQLMNIAMMTDPWNFFWLRAIGVQLYLYQIRPSPGDRKSFLPFAVILPYAPDEIEERTGLSVEDYELLDSASSRDVPMFILLQCG</sequence>
<dbReference type="OrthoDB" id="68488at2759"/>
<evidence type="ECO:0000313" key="3">
    <source>
        <dbReference type="EMBL" id="KUF81144.1"/>
    </source>
</evidence>
<proteinExistence type="predicted"/>
<dbReference type="EMBL" id="LNFO01004321">
    <property type="protein sequence ID" value="KUF81144.1"/>
    <property type="molecule type" value="Genomic_DNA"/>
</dbReference>
<name>A0A0W8CAQ0_PHYNI</name>
<keyword evidence="2" id="KW-1133">Transmembrane helix</keyword>
<feature type="compositionally biased region" description="Polar residues" evidence="1">
    <location>
        <begin position="1"/>
        <end position="12"/>
    </location>
</feature>
<feature type="transmembrane region" description="Helical" evidence="2">
    <location>
        <begin position="507"/>
        <end position="526"/>
    </location>
</feature>
<dbReference type="Proteomes" id="UP000052943">
    <property type="component" value="Unassembled WGS sequence"/>
</dbReference>
<organism evidence="3 4">
    <name type="scientific">Phytophthora nicotianae</name>
    <name type="common">Potato buckeye rot agent</name>
    <name type="synonym">Phytophthora parasitica</name>
    <dbReference type="NCBI Taxonomy" id="4792"/>
    <lineage>
        <taxon>Eukaryota</taxon>
        <taxon>Sar</taxon>
        <taxon>Stramenopiles</taxon>
        <taxon>Oomycota</taxon>
        <taxon>Peronosporomycetes</taxon>
        <taxon>Peronosporales</taxon>
        <taxon>Peronosporaceae</taxon>
        <taxon>Phytophthora</taxon>
    </lineage>
</organism>
<feature type="transmembrane region" description="Helical" evidence="2">
    <location>
        <begin position="388"/>
        <end position="405"/>
    </location>
</feature>
<dbReference type="AlphaFoldDB" id="A0A0W8CAQ0"/>
<evidence type="ECO:0000313" key="4">
    <source>
        <dbReference type="Proteomes" id="UP000052943"/>
    </source>
</evidence>
<feature type="transmembrane region" description="Helical" evidence="2">
    <location>
        <begin position="477"/>
        <end position="495"/>
    </location>
</feature>
<evidence type="ECO:0000256" key="1">
    <source>
        <dbReference type="SAM" id="MobiDB-lite"/>
    </source>
</evidence>
<feature type="transmembrane region" description="Helical" evidence="2">
    <location>
        <begin position="426"/>
        <end position="444"/>
    </location>
</feature>
<comment type="caution">
    <text evidence="3">The sequence shown here is derived from an EMBL/GenBank/DDBJ whole genome shotgun (WGS) entry which is preliminary data.</text>
</comment>